<evidence type="ECO:0000313" key="3">
    <source>
        <dbReference type="Proteomes" id="UP000193986"/>
    </source>
</evidence>
<protein>
    <submittedName>
        <fullName evidence="2">Uncharacterized protein</fullName>
    </submittedName>
</protein>
<evidence type="ECO:0000313" key="2">
    <source>
        <dbReference type="EMBL" id="ORY33954.1"/>
    </source>
</evidence>
<reference evidence="2 3" key="1">
    <citation type="submission" date="2016-07" db="EMBL/GenBank/DDBJ databases">
        <title>Pervasive Adenine N6-methylation of Active Genes in Fungi.</title>
        <authorList>
            <consortium name="DOE Joint Genome Institute"/>
            <person name="Mondo S.J."/>
            <person name="Dannebaum R.O."/>
            <person name="Kuo R.C."/>
            <person name="Labutti K."/>
            <person name="Haridas S."/>
            <person name="Kuo A."/>
            <person name="Salamov A."/>
            <person name="Ahrendt S.R."/>
            <person name="Lipzen A."/>
            <person name="Sullivan W."/>
            <person name="Andreopoulos W.B."/>
            <person name="Clum A."/>
            <person name="Lindquist E."/>
            <person name="Daum C."/>
            <person name="Ramamoorthy G.K."/>
            <person name="Gryganskyi A."/>
            <person name="Culley D."/>
            <person name="Magnuson J.K."/>
            <person name="James T.Y."/>
            <person name="O'Malley M.A."/>
            <person name="Stajich J.E."/>
            <person name="Spatafora J.W."/>
            <person name="Visel A."/>
            <person name="Grigoriev I.V."/>
        </authorList>
    </citation>
    <scope>NUCLEOTIDE SEQUENCE [LARGE SCALE GENOMIC DNA]</scope>
    <source>
        <strain evidence="2 3">68-887.2</strain>
    </source>
</reference>
<accession>A0A1Y2BGQ9</accession>
<dbReference type="AlphaFoldDB" id="A0A1Y2BGQ9"/>
<feature type="compositionally biased region" description="Low complexity" evidence="1">
    <location>
        <begin position="74"/>
        <end position="87"/>
    </location>
</feature>
<name>A0A1Y2BGQ9_9TREE</name>
<keyword evidence="3" id="KW-1185">Reference proteome</keyword>
<comment type="caution">
    <text evidence="2">The sequence shown here is derived from an EMBL/GenBank/DDBJ whole genome shotgun (WGS) entry which is preliminary data.</text>
</comment>
<evidence type="ECO:0000256" key="1">
    <source>
        <dbReference type="SAM" id="MobiDB-lite"/>
    </source>
</evidence>
<dbReference type="EMBL" id="MCFC01000004">
    <property type="protein sequence ID" value="ORY33954.1"/>
    <property type="molecule type" value="Genomic_DNA"/>
</dbReference>
<proteinExistence type="predicted"/>
<dbReference type="Proteomes" id="UP000193986">
    <property type="component" value="Unassembled WGS sequence"/>
</dbReference>
<feature type="region of interest" description="Disordered" evidence="1">
    <location>
        <begin position="1"/>
        <end position="125"/>
    </location>
</feature>
<sequence length="302" mass="32875">MDPGQSSNPPPGDCSPSTSTNESRMEGPIVLPSFKELITSLPPSSLYSQGPGTCSQMPPSSSPPERSPRDSRKQGSSKSSYSGYSDQEAGWPISQLGVEGTDTSSQQHFHQPTGQTSPSTGLREQQSTFGNISDVMTTASHPGNRKRWTVKTPCTSCFHEPGSSCSGSTIREDRLHPPRQDIQGWRGDSSSRLTTTRLRIMPGAWQILHSHVSCDQQISIVSRPENELSQHKPFLELGFTVLSNAYFPAQVSRPTTGTQTSPADWQSPSLDSKAWTICEVVMLKMHEEIGKIYGTLGPLKAD</sequence>
<dbReference type="InParanoid" id="A0A1Y2BGQ9"/>
<organism evidence="2 3">
    <name type="scientific">Naematelia encephala</name>
    <dbReference type="NCBI Taxonomy" id="71784"/>
    <lineage>
        <taxon>Eukaryota</taxon>
        <taxon>Fungi</taxon>
        <taxon>Dikarya</taxon>
        <taxon>Basidiomycota</taxon>
        <taxon>Agaricomycotina</taxon>
        <taxon>Tremellomycetes</taxon>
        <taxon>Tremellales</taxon>
        <taxon>Naemateliaceae</taxon>
        <taxon>Naematelia</taxon>
    </lineage>
</organism>
<gene>
    <name evidence="2" type="ORF">BCR39DRAFT_597012</name>
</gene>
<feature type="compositionally biased region" description="Polar residues" evidence="1">
    <location>
        <begin position="41"/>
        <end position="57"/>
    </location>
</feature>
<feature type="compositionally biased region" description="Polar residues" evidence="1">
    <location>
        <begin position="101"/>
        <end position="125"/>
    </location>
</feature>